<evidence type="ECO:0000256" key="7">
    <source>
        <dbReference type="ARBA" id="ARBA00023306"/>
    </source>
</evidence>
<dbReference type="PANTHER" id="PTHR37820:SF1">
    <property type="entry name" value="CELL DIVISION PROTEIN FTSQ"/>
    <property type="match status" value="1"/>
</dbReference>
<organism evidence="11 12">
    <name type="scientific">Oceanobacillus indicireducens</name>
    <dbReference type="NCBI Taxonomy" id="1004261"/>
    <lineage>
        <taxon>Bacteria</taxon>
        <taxon>Bacillati</taxon>
        <taxon>Bacillota</taxon>
        <taxon>Bacilli</taxon>
        <taxon>Bacillales</taxon>
        <taxon>Bacillaceae</taxon>
        <taxon>Oceanobacillus</taxon>
    </lineage>
</organism>
<keyword evidence="12" id="KW-1185">Reference proteome</keyword>
<keyword evidence="7 8" id="KW-0131">Cell cycle</keyword>
<dbReference type="RefSeq" id="WP_188855648.1">
    <property type="nucleotide sequence ID" value="NZ_BMOS01000001.1"/>
</dbReference>
<evidence type="ECO:0000256" key="3">
    <source>
        <dbReference type="ARBA" id="ARBA00022618"/>
    </source>
</evidence>
<dbReference type="Gene3D" id="3.40.50.10960">
    <property type="match status" value="1"/>
</dbReference>
<accession>A0A917XQJ0</accession>
<keyword evidence="4 8" id="KW-0812">Transmembrane</keyword>
<dbReference type="Pfam" id="PF08478">
    <property type="entry name" value="POTRA_1"/>
    <property type="match status" value="1"/>
</dbReference>
<protein>
    <recommendedName>
        <fullName evidence="8">Cell division protein DivIB</fullName>
    </recommendedName>
</protein>
<feature type="region of interest" description="Disordered" evidence="9">
    <location>
        <begin position="252"/>
        <end position="275"/>
    </location>
</feature>
<evidence type="ECO:0000256" key="2">
    <source>
        <dbReference type="ARBA" id="ARBA00022475"/>
    </source>
</evidence>
<dbReference type="GO" id="GO:0032153">
    <property type="term" value="C:cell division site"/>
    <property type="evidence" value="ECO:0007669"/>
    <property type="project" value="UniProtKB-UniRule"/>
</dbReference>
<dbReference type="GO" id="GO:0043093">
    <property type="term" value="P:FtsZ-dependent cytokinesis"/>
    <property type="evidence" value="ECO:0007669"/>
    <property type="project" value="UniProtKB-UniRule"/>
</dbReference>
<dbReference type="InterPro" id="IPR013685">
    <property type="entry name" value="POTRA_FtsQ_type"/>
</dbReference>
<evidence type="ECO:0000256" key="5">
    <source>
        <dbReference type="ARBA" id="ARBA00022989"/>
    </source>
</evidence>
<sequence length="275" mass="31332">MNKNNKNIVSIEDRIPKLKEARKKKANRRLVFYMTIFFFLISIIVYLQSPLSEVKQVTVHNNSFIPDEEIVEISGLSEKQNIWAIDFAAIEESLENSPMIDKVTVDRKLPNTVAITVQEKEIIGILEDEEGIYFPVLESGELLETIEHQSFTGDAPLLIGFTDKEYLAKAANELNKLPKDILDLISEMYWQPTEENKNNVLFYMSDGFIVQSSIRDFAEGMTTYPSVVSQLDPEVKGVIHMGVGVYFEAFEAEDDEDAANEEEPMDESETEESEE</sequence>
<keyword evidence="2 8" id="KW-1003">Cell membrane</keyword>
<dbReference type="GO" id="GO:0005886">
    <property type="term" value="C:plasma membrane"/>
    <property type="evidence" value="ECO:0007669"/>
    <property type="project" value="UniProtKB-SubCell"/>
</dbReference>
<comment type="subcellular location">
    <subcellularLocation>
        <location evidence="8">Cell membrane</location>
        <topology evidence="8">Single-pass type II membrane protein</topology>
    </subcellularLocation>
    <subcellularLocation>
        <location evidence="1">Membrane</location>
    </subcellularLocation>
    <text evidence="8">Localizes to the division septum.</text>
</comment>
<proteinExistence type="inferred from homology"/>
<gene>
    <name evidence="8 11" type="primary">divIB</name>
    <name evidence="11" type="ORF">GCM10007971_01740</name>
</gene>
<evidence type="ECO:0000256" key="9">
    <source>
        <dbReference type="SAM" id="MobiDB-lite"/>
    </source>
</evidence>
<evidence type="ECO:0000256" key="6">
    <source>
        <dbReference type="ARBA" id="ARBA00023136"/>
    </source>
</evidence>
<evidence type="ECO:0000256" key="4">
    <source>
        <dbReference type="ARBA" id="ARBA00022692"/>
    </source>
</evidence>
<evidence type="ECO:0000259" key="10">
    <source>
        <dbReference type="PROSITE" id="PS51779"/>
    </source>
</evidence>
<reference evidence="11" key="1">
    <citation type="journal article" date="2014" name="Int. J. Syst. Evol. Microbiol.">
        <title>Complete genome sequence of Corynebacterium casei LMG S-19264T (=DSM 44701T), isolated from a smear-ripened cheese.</title>
        <authorList>
            <consortium name="US DOE Joint Genome Institute (JGI-PGF)"/>
            <person name="Walter F."/>
            <person name="Albersmeier A."/>
            <person name="Kalinowski J."/>
            <person name="Ruckert C."/>
        </authorList>
    </citation>
    <scope>NUCLEOTIDE SEQUENCE</scope>
    <source>
        <strain evidence="11">JCM 17251</strain>
    </source>
</reference>
<dbReference type="InterPro" id="IPR034746">
    <property type="entry name" value="POTRA"/>
</dbReference>
<keyword evidence="3 8" id="KW-0132">Cell division</keyword>
<keyword evidence="6 8" id="KW-0472">Membrane</keyword>
<dbReference type="HAMAP" id="MF_00912">
    <property type="entry name" value="DivIB"/>
    <property type="match status" value="1"/>
</dbReference>
<feature type="transmembrane region" description="Helical" evidence="8">
    <location>
        <begin position="30"/>
        <end position="47"/>
    </location>
</feature>
<comment type="similarity">
    <text evidence="8">Belongs to the FtsQ/DivIB family. DivIB subfamily.</text>
</comment>
<evidence type="ECO:0000256" key="1">
    <source>
        <dbReference type="ARBA" id="ARBA00004370"/>
    </source>
</evidence>
<evidence type="ECO:0000256" key="8">
    <source>
        <dbReference type="HAMAP-Rule" id="MF_00912"/>
    </source>
</evidence>
<dbReference type="Gene3D" id="3.10.20.310">
    <property type="entry name" value="membrane protein fhac"/>
    <property type="match status" value="1"/>
</dbReference>
<feature type="domain" description="POTRA" evidence="10">
    <location>
        <begin position="52"/>
        <end position="122"/>
    </location>
</feature>
<evidence type="ECO:0000313" key="11">
    <source>
        <dbReference type="EMBL" id="GGN49299.1"/>
    </source>
</evidence>
<comment type="function">
    <text evidence="8">Cell division protein that may be involved in stabilizing or promoting the assembly of the division complex.</text>
</comment>
<dbReference type="EMBL" id="BMOS01000001">
    <property type="protein sequence ID" value="GGN49299.1"/>
    <property type="molecule type" value="Genomic_DNA"/>
</dbReference>
<keyword evidence="5 8" id="KW-1133">Transmembrane helix</keyword>
<reference evidence="11" key="2">
    <citation type="submission" date="2020-09" db="EMBL/GenBank/DDBJ databases">
        <authorList>
            <person name="Sun Q."/>
            <person name="Ohkuma M."/>
        </authorList>
    </citation>
    <scope>NUCLEOTIDE SEQUENCE</scope>
    <source>
        <strain evidence="11">JCM 17251</strain>
    </source>
</reference>
<dbReference type="Proteomes" id="UP000624041">
    <property type="component" value="Unassembled WGS sequence"/>
</dbReference>
<dbReference type="InterPro" id="IPR026580">
    <property type="entry name" value="DivIB"/>
</dbReference>
<dbReference type="PANTHER" id="PTHR37820">
    <property type="entry name" value="CELL DIVISION PROTEIN DIVIB"/>
    <property type="match status" value="1"/>
</dbReference>
<dbReference type="PROSITE" id="PS51779">
    <property type="entry name" value="POTRA"/>
    <property type="match status" value="1"/>
</dbReference>
<comment type="caution">
    <text evidence="11">The sequence shown here is derived from an EMBL/GenBank/DDBJ whole genome shotgun (WGS) entry which is preliminary data.</text>
</comment>
<dbReference type="AlphaFoldDB" id="A0A917XQJ0"/>
<name>A0A917XQJ0_9BACI</name>
<dbReference type="InterPro" id="IPR050487">
    <property type="entry name" value="FtsQ_DivIB"/>
</dbReference>
<evidence type="ECO:0000313" key="12">
    <source>
        <dbReference type="Proteomes" id="UP000624041"/>
    </source>
</evidence>